<sequence>MYRLLLALFIVVPAVELTLLITLGHWIGGWTTFALILLSGFLGAYFAKREGKKVWEYAKYEWSKGQMPTQQLLDGICIFIGGLLMITPGIVTDILGFLLVLPWTRPIFKVLLMAVLQKRIGRRYRKHDCIQ</sequence>
<evidence type="ECO:0000313" key="2">
    <source>
        <dbReference type="EMBL" id="UJF34735.1"/>
    </source>
</evidence>
<evidence type="ECO:0000313" key="3">
    <source>
        <dbReference type="Proteomes" id="UP001649230"/>
    </source>
</evidence>
<gene>
    <name evidence="2" type="primary">fxsA</name>
    <name evidence="2" type="ORF">L0M14_06095</name>
</gene>
<dbReference type="NCBIfam" id="NF008528">
    <property type="entry name" value="PRK11463.1-2"/>
    <property type="match status" value="1"/>
</dbReference>
<reference evidence="2 3" key="1">
    <citation type="journal article" date="2024" name="Int. J. Syst. Evol. Microbiol.">
        <title>Paenibacillus hexagrammi sp. nov., a novel bacterium isolated from the gut content of Hexagrammos agrammus.</title>
        <authorList>
            <person name="Jung H.K."/>
            <person name="Kim D.G."/>
            <person name="Zin H."/>
            <person name="Park J."/>
            <person name="Jung H."/>
            <person name="Kim Y.O."/>
            <person name="Kong H.J."/>
            <person name="Kim J.W."/>
            <person name="Kim Y.S."/>
        </authorList>
    </citation>
    <scope>NUCLEOTIDE SEQUENCE [LARGE SCALE GENOMIC DNA]</scope>
    <source>
        <strain evidence="2 3">YPD9-1</strain>
    </source>
</reference>
<protein>
    <submittedName>
        <fullName evidence="2">Membrane protein FxsA</fullName>
    </submittedName>
</protein>
<dbReference type="EMBL" id="CP090978">
    <property type="protein sequence ID" value="UJF34735.1"/>
    <property type="molecule type" value="Genomic_DNA"/>
</dbReference>
<evidence type="ECO:0000256" key="1">
    <source>
        <dbReference type="SAM" id="Phobius"/>
    </source>
</evidence>
<keyword evidence="1" id="KW-1133">Transmembrane helix</keyword>
<dbReference type="Pfam" id="PF04186">
    <property type="entry name" value="FxsA"/>
    <property type="match status" value="1"/>
</dbReference>
<keyword evidence="1" id="KW-0472">Membrane</keyword>
<accession>A0ABY3SNM8</accession>
<name>A0ABY3SNM8_9BACL</name>
<feature type="transmembrane region" description="Helical" evidence="1">
    <location>
        <begin position="27"/>
        <end position="47"/>
    </location>
</feature>
<dbReference type="InterPro" id="IPR007313">
    <property type="entry name" value="FxsA"/>
</dbReference>
<feature type="transmembrane region" description="Helical" evidence="1">
    <location>
        <begin position="72"/>
        <end position="91"/>
    </location>
</feature>
<keyword evidence="3" id="KW-1185">Reference proteome</keyword>
<feature type="transmembrane region" description="Helical" evidence="1">
    <location>
        <begin position="97"/>
        <end position="116"/>
    </location>
</feature>
<dbReference type="RefSeq" id="WP_235121309.1">
    <property type="nucleotide sequence ID" value="NZ_CP090978.1"/>
</dbReference>
<organism evidence="2 3">
    <name type="scientific">Paenibacillus hexagrammi</name>
    <dbReference type="NCBI Taxonomy" id="2908839"/>
    <lineage>
        <taxon>Bacteria</taxon>
        <taxon>Bacillati</taxon>
        <taxon>Bacillota</taxon>
        <taxon>Bacilli</taxon>
        <taxon>Bacillales</taxon>
        <taxon>Paenibacillaceae</taxon>
        <taxon>Paenibacillus</taxon>
    </lineage>
</organism>
<dbReference type="PANTHER" id="PTHR35335">
    <property type="entry name" value="UPF0716 PROTEIN FXSA"/>
    <property type="match status" value="1"/>
</dbReference>
<proteinExistence type="predicted"/>
<dbReference type="Proteomes" id="UP001649230">
    <property type="component" value="Chromosome"/>
</dbReference>
<keyword evidence="1" id="KW-0812">Transmembrane</keyword>
<dbReference type="PANTHER" id="PTHR35335:SF1">
    <property type="entry name" value="UPF0716 PROTEIN FXSA"/>
    <property type="match status" value="1"/>
</dbReference>